<dbReference type="RefSeq" id="WP_117526482.1">
    <property type="nucleotide sequence ID" value="NZ_JAAXCM010000032.1"/>
</dbReference>
<organism evidence="2 4">
    <name type="scientific">Coprococcus catus</name>
    <dbReference type="NCBI Taxonomy" id="116085"/>
    <lineage>
        <taxon>Bacteria</taxon>
        <taxon>Bacillati</taxon>
        <taxon>Bacillota</taxon>
        <taxon>Clostridia</taxon>
        <taxon>Lachnospirales</taxon>
        <taxon>Lachnospiraceae</taxon>
        <taxon>Coprococcus</taxon>
    </lineage>
</organism>
<accession>A0A3E2XKE5</accession>
<dbReference type="InterPro" id="IPR036388">
    <property type="entry name" value="WH-like_DNA-bd_sf"/>
</dbReference>
<reference evidence="3 4" key="1">
    <citation type="submission" date="2018-08" db="EMBL/GenBank/DDBJ databases">
        <title>A genome reference for cultivated species of the human gut microbiota.</title>
        <authorList>
            <person name="Zou Y."/>
            <person name="Xue W."/>
            <person name="Luo G."/>
        </authorList>
    </citation>
    <scope>NUCLEOTIDE SEQUENCE [LARGE SCALE GENOMIC DNA]</scope>
    <source>
        <strain evidence="1 3">AF45-17</strain>
        <strain evidence="2 4">AM28-39</strain>
    </source>
</reference>
<dbReference type="Proteomes" id="UP000260773">
    <property type="component" value="Unassembled WGS sequence"/>
</dbReference>
<sequence length="162" mass="18200">MARAVVIAVIVEVDAVAAAAVANRDTEQYHRVSREKEEILYLLRKRGFRVTKQRELILDIVFEHECASCKEIYYQAIQHDPGIGMATVYRMVNTLTDIGVLKVATLKPQTALGSGSGCQILLKNQNKIVLNQTEWTEVLQNVLRRKGYNSNAADEIVEVTIQ</sequence>
<dbReference type="SUPFAM" id="SSF46785">
    <property type="entry name" value="Winged helix' DNA-binding domain"/>
    <property type="match status" value="1"/>
</dbReference>
<dbReference type="GO" id="GO:0008270">
    <property type="term" value="F:zinc ion binding"/>
    <property type="evidence" value="ECO:0007669"/>
    <property type="project" value="TreeGrafter"/>
</dbReference>
<evidence type="ECO:0000313" key="4">
    <source>
        <dbReference type="Proteomes" id="UP000261231"/>
    </source>
</evidence>
<dbReference type="OrthoDB" id="8659436at2"/>
<comment type="caution">
    <text evidence="2">The sequence shown here is derived from an EMBL/GenBank/DDBJ whole genome shotgun (WGS) entry which is preliminary data.</text>
</comment>
<dbReference type="EMBL" id="QVFD01000010">
    <property type="protein sequence ID" value="RGC45861.1"/>
    <property type="molecule type" value="Genomic_DNA"/>
</dbReference>
<dbReference type="Proteomes" id="UP000261231">
    <property type="component" value="Unassembled WGS sequence"/>
</dbReference>
<name>A0A3E2XKE5_9FIRM</name>
<dbReference type="GO" id="GO:0003700">
    <property type="term" value="F:DNA-binding transcription factor activity"/>
    <property type="evidence" value="ECO:0007669"/>
    <property type="project" value="InterPro"/>
</dbReference>
<dbReference type="GO" id="GO:0045892">
    <property type="term" value="P:negative regulation of DNA-templated transcription"/>
    <property type="evidence" value="ECO:0007669"/>
    <property type="project" value="TreeGrafter"/>
</dbReference>
<dbReference type="EMBL" id="QVEP01000001">
    <property type="protein sequence ID" value="RGB82432.1"/>
    <property type="molecule type" value="Genomic_DNA"/>
</dbReference>
<dbReference type="AlphaFoldDB" id="A0A3E2XKE5"/>
<dbReference type="GO" id="GO:0000976">
    <property type="term" value="F:transcription cis-regulatory region binding"/>
    <property type="evidence" value="ECO:0007669"/>
    <property type="project" value="TreeGrafter"/>
</dbReference>
<dbReference type="PANTHER" id="PTHR33202:SF7">
    <property type="entry name" value="FERRIC UPTAKE REGULATION PROTEIN"/>
    <property type="match status" value="1"/>
</dbReference>
<protein>
    <submittedName>
        <fullName evidence="2">Fur family transcriptional regulator</fullName>
    </submittedName>
</protein>
<dbReference type="Gene3D" id="1.10.10.10">
    <property type="entry name" value="Winged helix-like DNA-binding domain superfamily/Winged helix DNA-binding domain"/>
    <property type="match status" value="1"/>
</dbReference>
<dbReference type="PANTHER" id="PTHR33202">
    <property type="entry name" value="ZINC UPTAKE REGULATION PROTEIN"/>
    <property type="match status" value="1"/>
</dbReference>
<keyword evidence="4" id="KW-1185">Reference proteome</keyword>
<dbReference type="GeneID" id="74987306"/>
<dbReference type="Pfam" id="PF01475">
    <property type="entry name" value="FUR"/>
    <property type="match status" value="1"/>
</dbReference>
<evidence type="ECO:0000313" key="3">
    <source>
        <dbReference type="Proteomes" id="UP000260773"/>
    </source>
</evidence>
<dbReference type="InterPro" id="IPR036390">
    <property type="entry name" value="WH_DNA-bd_sf"/>
</dbReference>
<proteinExistence type="predicted"/>
<dbReference type="InterPro" id="IPR002481">
    <property type="entry name" value="FUR"/>
</dbReference>
<evidence type="ECO:0000313" key="1">
    <source>
        <dbReference type="EMBL" id="RGB82432.1"/>
    </source>
</evidence>
<evidence type="ECO:0000313" key="2">
    <source>
        <dbReference type="EMBL" id="RGC45861.1"/>
    </source>
</evidence>
<gene>
    <name evidence="1" type="ORF">DW070_00355</name>
    <name evidence="2" type="ORF">DW747_10945</name>
</gene>
<dbReference type="GO" id="GO:1900376">
    <property type="term" value="P:regulation of secondary metabolite biosynthetic process"/>
    <property type="evidence" value="ECO:0007669"/>
    <property type="project" value="TreeGrafter"/>
</dbReference>